<dbReference type="AlphaFoldDB" id="A0A7Y9C6R2"/>
<accession>A0A7Y9C6R2</accession>
<sequence length="326" mass="34756">MKKTILSLFMLTCVAASAQVAVNRIFPDDDTVWTVVTSGTALNETAGANQTWVFDQLVSLGDTSYQQETPTPADISTYPNTTGVLQSADTGSIYYALNLAGNLTVTGIASTEFNINYSTNNANVGQFPMSFGYTNSDTTAGTYSGMGYSGTFSGTVATSVDAYGSLTRNIGFGLPTYDVTRVKVVQTLSLNYLIFNNIGTATQTTYTYFNENVGPIFRTTTLTINVPQLNLDETSTTIETLIAGLLSTPANEANNVVLYPNPTKNTLNIESENQVKAISIADMTGKTVLHLENPASQIDISGLATGIYSVTVSSDTGTKTQKLIKN</sequence>
<dbReference type="EMBL" id="JACBJI010000005">
    <property type="protein sequence ID" value="NYA71704.1"/>
    <property type="molecule type" value="Genomic_DNA"/>
</dbReference>
<name>A0A7Y9C6R2_9FLAO</name>
<protein>
    <submittedName>
        <fullName evidence="4">T9SS type A sorting domain-containing protein</fullName>
    </submittedName>
</protein>
<reference evidence="4 5" key="1">
    <citation type="submission" date="2020-07" db="EMBL/GenBank/DDBJ databases">
        <authorList>
            <person name="Sun Q."/>
        </authorList>
    </citation>
    <scope>NUCLEOTIDE SEQUENCE [LARGE SCALE GENOMIC DNA]</scope>
    <source>
        <strain evidence="4 5">MAH-1</strain>
    </source>
</reference>
<evidence type="ECO:0000313" key="4">
    <source>
        <dbReference type="EMBL" id="NYA71704.1"/>
    </source>
</evidence>
<dbReference type="NCBIfam" id="TIGR04183">
    <property type="entry name" value="Por_Secre_tail"/>
    <property type="match status" value="1"/>
</dbReference>
<evidence type="ECO:0000259" key="3">
    <source>
        <dbReference type="Pfam" id="PF18962"/>
    </source>
</evidence>
<evidence type="ECO:0000313" key="5">
    <source>
        <dbReference type="Proteomes" id="UP000535020"/>
    </source>
</evidence>
<organism evidence="4 5">
    <name type="scientific">Flavobacterium agri</name>
    <dbReference type="NCBI Taxonomy" id="2743471"/>
    <lineage>
        <taxon>Bacteria</taxon>
        <taxon>Pseudomonadati</taxon>
        <taxon>Bacteroidota</taxon>
        <taxon>Flavobacteriia</taxon>
        <taxon>Flavobacteriales</taxon>
        <taxon>Flavobacteriaceae</taxon>
        <taxon>Flavobacterium</taxon>
    </lineage>
</organism>
<feature type="chain" id="PRO_5030838630" evidence="2">
    <location>
        <begin position="19"/>
        <end position="326"/>
    </location>
</feature>
<dbReference type="Pfam" id="PF18962">
    <property type="entry name" value="Por_Secre_tail"/>
    <property type="match status" value="1"/>
</dbReference>
<evidence type="ECO:0000256" key="1">
    <source>
        <dbReference type="ARBA" id="ARBA00022729"/>
    </source>
</evidence>
<feature type="domain" description="Secretion system C-terminal sorting" evidence="3">
    <location>
        <begin position="258"/>
        <end position="324"/>
    </location>
</feature>
<keyword evidence="5" id="KW-1185">Reference proteome</keyword>
<feature type="signal peptide" evidence="2">
    <location>
        <begin position="1"/>
        <end position="18"/>
    </location>
</feature>
<dbReference type="RefSeq" id="WP_176006516.1">
    <property type="nucleotide sequence ID" value="NZ_JABWMI010000014.1"/>
</dbReference>
<evidence type="ECO:0000256" key="2">
    <source>
        <dbReference type="SAM" id="SignalP"/>
    </source>
</evidence>
<dbReference type="Proteomes" id="UP000535020">
    <property type="component" value="Unassembled WGS sequence"/>
</dbReference>
<dbReference type="InterPro" id="IPR026444">
    <property type="entry name" value="Secre_tail"/>
</dbReference>
<keyword evidence="1 2" id="KW-0732">Signal</keyword>
<gene>
    <name evidence="4" type="ORF">HZF10_12285</name>
</gene>
<comment type="caution">
    <text evidence="4">The sequence shown here is derived from an EMBL/GenBank/DDBJ whole genome shotgun (WGS) entry which is preliminary data.</text>
</comment>
<proteinExistence type="predicted"/>